<proteinExistence type="predicted"/>
<dbReference type="OrthoDB" id="5905526at2759"/>
<name>A0A1S0TFX2_LOALO</name>
<evidence type="ECO:0000313" key="1">
    <source>
        <dbReference type="EMBL" id="EFO13123.2"/>
    </source>
</evidence>
<gene>
    <name evidence="1" type="ORF">LOAG_15405</name>
</gene>
<dbReference type="GeneID" id="9952898"/>
<reference evidence="1" key="1">
    <citation type="submission" date="2012-04" db="EMBL/GenBank/DDBJ databases">
        <title>The Genome Sequence of Loa loa.</title>
        <authorList>
            <consortium name="The Broad Institute Genome Sequencing Platform"/>
            <consortium name="Broad Institute Genome Sequencing Center for Infectious Disease"/>
            <person name="Nutman T.B."/>
            <person name="Fink D.L."/>
            <person name="Russ C."/>
            <person name="Young S."/>
            <person name="Zeng Q."/>
            <person name="Gargeya S."/>
            <person name="Alvarado L."/>
            <person name="Berlin A."/>
            <person name="Chapman S.B."/>
            <person name="Chen Z."/>
            <person name="Freedman E."/>
            <person name="Gellesch M."/>
            <person name="Goldberg J."/>
            <person name="Griggs A."/>
            <person name="Gujja S."/>
            <person name="Heilman E.R."/>
            <person name="Heiman D."/>
            <person name="Howarth C."/>
            <person name="Mehta T."/>
            <person name="Neiman D."/>
            <person name="Pearson M."/>
            <person name="Roberts A."/>
            <person name="Saif S."/>
            <person name="Shea T."/>
            <person name="Shenoy N."/>
            <person name="Sisk P."/>
            <person name="Stolte C."/>
            <person name="Sykes S."/>
            <person name="White J."/>
            <person name="Yandava C."/>
            <person name="Haas B."/>
            <person name="Henn M.R."/>
            <person name="Nusbaum C."/>
            <person name="Birren B."/>
        </authorList>
    </citation>
    <scope>NUCLEOTIDE SEQUENCE [LARGE SCALE GENOMIC DNA]</scope>
</reference>
<organism evidence="1">
    <name type="scientific">Loa loa</name>
    <name type="common">Eye worm</name>
    <name type="synonym">Filaria loa</name>
    <dbReference type="NCBI Taxonomy" id="7209"/>
    <lineage>
        <taxon>Eukaryota</taxon>
        <taxon>Metazoa</taxon>
        <taxon>Ecdysozoa</taxon>
        <taxon>Nematoda</taxon>
        <taxon>Chromadorea</taxon>
        <taxon>Rhabditida</taxon>
        <taxon>Spirurina</taxon>
        <taxon>Spiruromorpha</taxon>
        <taxon>Filarioidea</taxon>
        <taxon>Onchocercidae</taxon>
        <taxon>Loa</taxon>
    </lineage>
</organism>
<dbReference type="KEGG" id="loa:LOAG_15405"/>
<dbReference type="RefSeq" id="XP_003150946.2">
    <property type="nucleotide sequence ID" value="XM_003150898.2"/>
</dbReference>
<accession>A0A1S0TFX2</accession>
<dbReference type="CTD" id="9952898"/>
<protein>
    <submittedName>
        <fullName evidence="1">Uncharacterized protein</fullName>
    </submittedName>
</protein>
<dbReference type="EMBL" id="JH713982">
    <property type="protein sequence ID" value="EFO13123.2"/>
    <property type="molecule type" value="Genomic_DNA"/>
</dbReference>
<dbReference type="AlphaFoldDB" id="A0A1S0TFX2"/>
<dbReference type="InParanoid" id="A0A1S0TFX2"/>
<sequence>SSATSLESSGSEKASIFVNPSVVLHDQLSCAASFALVDLIASVLRLDFCQNNDHLNDIEFCTQALEKVLKCTALPERTNATVRHHLMGEGSTDDIATFVTLIKKDPIIEQKGALVILACLLSIFIEYGSCILCSTEVASAV</sequence>
<feature type="non-terminal residue" evidence="1">
    <location>
        <position position="1"/>
    </location>
</feature>